<accession>A0A4U0WEA0</accession>
<keyword evidence="2" id="KW-0521">NADP</keyword>
<dbReference type="GO" id="GO:0000253">
    <property type="term" value="F:3-beta-hydroxysteroid 3-dehydrogenase (NADP+) activity"/>
    <property type="evidence" value="ECO:0007669"/>
    <property type="project" value="TreeGrafter"/>
</dbReference>
<dbReference type="InterPro" id="IPR036291">
    <property type="entry name" value="NAD(P)-bd_dom_sf"/>
</dbReference>
<reference evidence="7 8" key="1">
    <citation type="submission" date="2017-03" db="EMBL/GenBank/DDBJ databases">
        <title>Genomes of endolithic fungi from Antarctica.</title>
        <authorList>
            <person name="Coleine C."/>
            <person name="Masonjones S."/>
            <person name="Stajich J.E."/>
        </authorList>
    </citation>
    <scope>NUCLEOTIDE SEQUENCE [LARGE SCALE GENOMIC DNA]</scope>
    <source>
        <strain evidence="7 8">CCFEE 5184</strain>
    </source>
</reference>
<dbReference type="PANTHER" id="PTHR43647">
    <property type="entry name" value="DEHYDROGENASE"/>
    <property type="match status" value="1"/>
</dbReference>
<keyword evidence="5" id="KW-0443">Lipid metabolism</keyword>
<evidence type="ECO:0000313" key="8">
    <source>
        <dbReference type="Proteomes" id="UP000309340"/>
    </source>
</evidence>
<evidence type="ECO:0000256" key="1">
    <source>
        <dbReference type="ARBA" id="ARBA00022516"/>
    </source>
</evidence>
<keyword evidence="8" id="KW-1185">Reference proteome</keyword>
<dbReference type="SUPFAM" id="SSF51735">
    <property type="entry name" value="NAD(P)-binding Rossmann-fold domains"/>
    <property type="match status" value="1"/>
</dbReference>
<comment type="similarity">
    <text evidence="6">Belongs to the short-chain dehydrogenases/reductases (SDR) family. ERG27 subfamily.</text>
</comment>
<comment type="caution">
    <text evidence="7">The sequence shown here is derived from an EMBL/GenBank/DDBJ whole genome shotgun (WGS) entry which is preliminary data.</text>
</comment>
<evidence type="ECO:0000256" key="2">
    <source>
        <dbReference type="ARBA" id="ARBA00022857"/>
    </source>
</evidence>
<sequence>MQVQPPEEAAPRERSTFTVLVTGANSGLGFAICRRLIDEFLLTRPQTQTLHLLYSTRDARKSEDTSRRLHSHLQKTLRGANGGTLSPQEAGKWGERVKIEGVLVDLTKLVTIKSLADDLLGRGGRLDAVVWNAGLAGWKGTDWGKGAWHILTDLIHATTYPEFMIPDVGLVAGSQSLGGTKSGEETEEEPKLGQVFLANVFGHYMLTHWLAPLFTPESRIVWISSTSALPPYFDLDDMQGLHAHAAYESSKRLTDFLVLTSELPSTRPYVRDLLETPSGQPHPLPKMYVTHPGVIGTSIAGLNWFMNFWMLAALYFSRWFASPWHPVDPYKGAISAVFCALSPPSQLPELETQEGKGKWGSATGVYGDERVARTEVEGWGFCGVVGRVPAGSVTTGRWRGRRELDKEGREGFEVEGGKVWREMEGLRKEWEGRLGL</sequence>
<dbReference type="OrthoDB" id="9989144at2759"/>
<proteinExistence type="inferred from homology"/>
<evidence type="ECO:0000256" key="6">
    <source>
        <dbReference type="ARBA" id="ARBA00023593"/>
    </source>
</evidence>
<evidence type="ECO:0000256" key="4">
    <source>
        <dbReference type="ARBA" id="ARBA00023002"/>
    </source>
</evidence>
<dbReference type="EMBL" id="NAJQ01001392">
    <property type="protein sequence ID" value="TKA59745.1"/>
    <property type="molecule type" value="Genomic_DNA"/>
</dbReference>
<dbReference type="STRING" id="329884.A0A4U0WEA0"/>
<dbReference type="GO" id="GO:0005741">
    <property type="term" value="C:mitochondrial outer membrane"/>
    <property type="evidence" value="ECO:0007669"/>
    <property type="project" value="TreeGrafter"/>
</dbReference>
<dbReference type="PANTHER" id="PTHR43647:SF1">
    <property type="entry name" value="3-KETO-STEROID REDUCTASE ERG27"/>
    <property type="match status" value="1"/>
</dbReference>
<dbReference type="Gene3D" id="3.40.50.720">
    <property type="entry name" value="NAD(P)-binding Rossmann-like Domain"/>
    <property type="match status" value="1"/>
</dbReference>
<dbReference type="InterPro" id="IPR051593">
    <property type="entry name" value="Ergosterol_Biosynth_ERG27"/>
</dbReference>
<keyword evidence="3" id="KW-0752">Steroid biosynthesis</keyword>
<evidence type="ECO:0000256" key="5">
    <source>
        <dbReference type="ARBA" id="ARBA00023098"/>
    </source>
</evidence>
<dbReference type="GO" id="GO:0006696">
    <property type="term" value="P:ergosterol biosynthetic process"/>
    <property type="evidence" value="ECO:0007669"/>
    <property type="project" value="TreeGrafter"/>
</dbReference>
<keyword evidence="1" id="KW-0444">Lipid biosynthesis</keyword>
<protein>
    <recommendedName>
        <fullName evidence="9">3-keto-steroid reductase</fullName>
    </recommendedName>
</protein>
<evidence type="ECO:0000313" key="7">
    <source>
        <dbReference type="EMBL" id="TKA59745.1"/>
    </source>
</evidence>
<keyword evidence="4" id="KW-0560">Oxidoreductase</keyword>
<organism evidence="7 8">
    <name type="scientific">Friedmanniomyces simplex</name>
    <dbReference type="NCBI Taxonomy" id="329884"/>
    <lineage>
        <taxon>Eukaryota</taxon>
        <taxon>Fungi</taxon>
        <taxon>Dikarya</taxon>
        <taxon>Ascomycota</taxon>
        <taxon>Pezizomycotina</taxon>
        <taxon>Dothideomycetes</taxon>
        <taxon>Dothideomycetidae</taxon>
        <taxon>Mycosphaerellales</taxon>
        <taxon>Teratosphaeriaceae</taxon>
        <taxon>Friedmanniomyces</taxon>
    </lineage>
</organism>
<evidence type="ECO:0008006" key="9">
    <source>
        <dbReference type="Google" id="ProtNLM"/>
    </source>
</evidence>
<dbReference type="AlphaFoldDB" id="A0A4U0WEA0"/>
<gene>
    <name evidence="7" type="ORF">B0A55_12900</name>
</gene>
<dbReference type="GO" id="GO:0005789">
    <property type="term" value="C:endoplasmic reticulum membrane"/>
    <property type="evidence" value="ECO:0007669"/>
    <property type="project" value="TreeGrafter"/>
</dbReference>
<name>A0A4U0WEA0_9PEZI</name>
<evidence type="ECO:0000256" key="3">
    <source>
        <dbReference type="ARBA" id="ARBA00022955"/>
    </source>
</evidence>
<dbReference type="GO" id="GO:0005811">
    <property type="term" value="C:lipid droplet"/>
    <property type="evidence" value="ECO:0007669"/>
    <property type="project" value="TreeGrafter"/>
</dbReference>
<dbReference type="Proteomes" id="UP000309340">
    <property type="component" value="Unassembled WGS sequence"/>
</dbReference>